<dbReference type="InterPro" id="IPR009057">
    <property type="entry name" value="Homeodomain-like_sf"/>
</dbReference>
<gene>
    <name evidence="4" type="ORF">ICN82_15390</name>
</gene>
<dbReference type="AlphaFoldDB" id="A0A8J7CII6"/>
<dbReference type="PANTHER" id="PTHR30055:SF235">
    <property type="entry name" value="TRANSCRIPTIONAL REGULATORY PROTEIN"/>
    <property type="match status" value="1"/>
</dbReference>
<feature type="DNA-binding region" description="H-T-H motif" evidence="2">
    <location>
        <begin position="41"/>
        <end position="60"/>
    </location>
</feature>
<dbReference type="SUPFAM" id="SSF46689">
    <property type="entry name" value="Homeodomain-like"/>
    <property type="match status" value="1"/>
</dbReference>
<dbReference type="PROSITE" id="PS50977">
    <property type="entry name" value="HTH_TETR_2"/>
    <property type="match status" value="1"/>
</dbReference>
<dbReference type="Pfam" id="PF00440">
    <property type="entry name" value="TetR_N"/>
    <property type="match status" value="1"/>
</dbReference>
<evidence type="ECO:0000259" key="3">
    <source>
        <dbReference type="PROSITE" id="PS50977"/>
    </source>
</evidence>
<comment type="caution">
    <text evidence="4">The sequence shown here is derived from an EMBL/GenBank/DDBJ whole genome shotgun (WGS) entry which is preliminary data.</text>
</comment>
<dbReference type="Proteomes" id="UP000609121">
    <property type="component" value="Unassembled WGS sequence"/>
</dbReference>
<sequence length="221" mass="24446">MDTSQPPRRKPGRPKAGADLRDRILDEAEACFAAAGFAGAALREIATRAGVNQALLRYYFGSKQDLFDAVFRRRGGMISGQRHVLLDRALAAPDLSVESVLRAYLRPQWEMKLSGPGGAAFIALQARVHAEPEAHALELRREVYDPSLRRYIDALCDLLPALPRAVVSMRVAFLVGTYLFMLNDLGRLTDLSEGQIHEMPPEHMLDQLVVFLAAGLRAPEI</sequence>
<evidence type="ECO:0000256" key="2">
    <source>
        <dbReference type="PROSITE-ProRule" id="PRU00335"/>
    </source>
</evidence>
<dbReference type="InterPro" id="IPR036271">
    <property type="entry name" value="Tet_transcr_reg_TetR-rel_C_sf"/>
</dbReference>
<dbReference type="Pfam" id="PF17939">
    <property type="entry name" value="TetR_C_30"/>
    <property type="match status" value="1"/>
</dbReference>
<evidence type="ECO:0000256" key="1">
    <source>
        <dbReference type="ARBA" id="ARBA00023125"/>
    </source>
</evidence>
<dbReference type="RefSeq" id="WP_193184391.1">
    <property type="nucleotide sequence ID" value="NZ_JACVXA010000051.1"/>
</dbReference>
<dbReference type="InterPro" id="IPR041586">
    <property type="entry name" value="PsrA_TetR_C"/>
</dbReference>
<evidence type="ECO:0000313" key="4">
    <source>
        <dbReference type="EMBL" id="MBE3639585.1"/>
    </source>
</evidence>
<dbReference type="InterPro" id="IPR050109">
    <property type="entry name" value="HTH-type_TetR-like_transc_reg"/>
</dbReference>
<evidence type="ECO:0000313" key="5">
    <source>
        <dbReference type="Proteomes" id="UP000609121"/>
    </source>
</evidence>
<keyword evidence="1 2" id="KW-0238">DNA-binding</keyword>
<protein>
    <submittedName>
        <fullName evidence="4">TetR family transcriptional regulator</fullName>
    </submittedName>
</protein>
<proteinExistence type="predicted"/>
<dbReference type="SUPFAM" id="SSF48498">
    <property type="entry name" value="Tetracyclin repressor-like, C-terminal domain"/>
    <property type="match status" value="1"/>
</dbReference>
<dbReference type="PRINTS" id="PR00455">
    <property type="entry name" value="HTHTETR"/>
</dbReference>
<reference evidence="4" key="1">
    <citation type="submission" date="2020-09" db="EMBL/GenBank/DDBJ databases">
        <title>A novel bacterium of genus Mangrovicoccus, isolated from South China Sea.</title>
        <authorList>
            <person name="Huang H."/>
            <person name="Mo K."/>
            <person name="Hu Y."/>
        </authorList>
    </citation>
    <scope>NUCLEOTIDE SEQUENCE</scope>
    <source>
        <strain evidence="4">HB182678</strain>
    </source>
</reference>
<name>A0A8J7CII6_9RHOB</name>
<dbReference type="PANTHER" id="PTHR30055">
    <property type="entry name" value="HTH-TYPE TRANSCRIPTIONAL REGULATOR RUTR"/>
    <property type="match status" value="1"/>
</dbReference>
<dbReference type="GO" id="GO:0003700">
    <property type="term" value="F:DNA-binding transcription factor activity"/>
    <property type="evidence" value="ECO:0007669"/>
    <property type="project" value="TreeGrafter"/>
</dbReference>
<dbReference type="EMBL" id="JACVXA010000051">
    <property type="protein sequence ID" value="MBE3639585.1"/>
    <property type="molecule type" value="Genomic_DNA"/>
</dbReference>
<keyword evidence="5" id="KW-1185">Reference proteome</keyword>
<dbReference type="GO" id="GO:0000976">
    <property type="term" value="F:transcription cis-regulatory region binding"/>
    <property type="evidence" value="ECO:0007669"/>
    <property type="project" value="TreeGrafter"/>
</dbReference>
<feature type="domain" description="HTH tetR-type" evidence="3">
    <location>
        <begin position="18"/>
        <end position="78"/>
    </location>
</feature>
<dbReference type="InterPro" id="IPR001647">
    <property type="entry name" value="HTH_TetR"/>
</dbReference>
<accession>A0A8J7CII6</accession>
<organism evidence="4 5">
    <name type="scientific">Mangrovicoccus algicola</name>
    <dbReference type="NCBI Taxonomy" id="2771008"/>
    <lineage>
        <taxon>Bacteria</taxon>
        <taxon>Pseudomonadati</taxon>
        <taxon>Pseudomonadota</taxon>
        <taxon>Alphaproteobacteria</taxon>
        <taxon>Rhodobacterales</taxon>
        <taxon>Paracoccaceae</taxon>
        <taxon>Mangrovicoccus</taxon>
    </lineage>
</organism>
<dbReference type="Gene3D" id="1.10.357.10">
    <property type="entry name" value="Tetracycline Repressor, domain 2"/>
    <property type="match status" value="1"/>
</dbReference>